<evidence type="ECO:0000256" key="5">
    <source>
        <dbReference type="ARBA" id="ARBA00023157"/>
    </source>
</evidence>
<evidence type="ECO:0000313" key="11">
    <source>
        <dbReference type="Proteomes" id="UP001244341"/>
    </source>
</evidence>
<dbReference type="Pfam" id="PF00082">
    <property type="entry name" value="Peptidase_S8"/>
    <property type="match status" value="1"/>
</dbReference>
<reference evidence="10 11" key="1">
    <citation type="submission" date="2023-05" db="EMBL/GenBank/DDBJ databases">
        <title>A 100% complete, gapless, phased diploid assembly of the Scenedesmus obliquus UTEX 3031 genome.</title>
        <authorList>
            <person name="Biondi T.C."/>
            <person name="Hanschen E.R."/>
            <person name="Kwon T."/>
            <person name="Eng W."/>
            <person name="Kruse C.P.S."/>
            <person name="Koehler S.I."/>
            <person name="Kunde Y."/>
            <person name="Gleasner C.D."/>
            <person name="You Mak K.T."/>
            <person name="Polle J."/>
            <person name="Hovde B.T."/>
            <person name="Starkenburg S.R."/>
        </authorList>
    </citation>
    <scope>NUCLEOTIDE SEQUENCE [LARGE SCALE GENOMIC DNA]</scope>
    <source>
        <strain evidence="10 11">DOE0152z</strain>
    </source>
</reference>
<dbReference type="EMBL" id="CP126216">
    <property type="protein sequence ID" value="WIA18122.1"/>
    <property type="molecule type" value="Genomic_DNA"/>
</dbReference>
<keyword evidence="8" id="KW-0732">Signal</keyword>
<evidence type="ECO:0000256" key="3">
    <source>
        <dbReference type="ARBA" id="ARBA00022801"/>
    </source>
</evidence>
<dbReference type="PROSITE" id="PS00138">
    <property type="entry name" value="SUBTILASE_SER"/>
    <property type="match status" value="1"/>
</dbReference>
<feature type="region of interest" description="Disordered" evidence="7">
    <location>
        <begin position="149"/>
        <end position="197"/>
    </location>
</feature>
<dbReference type="InterPro" id="IPR050131">
    <property type="entry name" value="Peptidase_S8_subtilisin-like"/>
</dbReference>
<dbReference type="InterPro" id="IPR000436">
    <property type="entry name" value="Sushi_SCR_CCP_dom"/>
</dbReference>
<protein>
    <recommendedName>
        <fullName evidence="9">Sushi domain-containing protein</fullName>
    </recommendedName>
</protein>
<evidence type="ECO:0000256" key="7">
    <source>
        <dbReference type="SAM" id="MobiDB-lite"/>
    </source>
</evidence>
<dbReference type="PRINTS" id="PR00723">
    <property type="entry name" value="SUBTILISIN"/>
</dbReference>
<accession>A0ABY8UCL5</accession>
<keyword evidence="4 6" id="KW-0720">Serine protease</keyword>
<feature type="compositionally biased region" description="Basic residues" evidence="7">
    <location>
        <begin position="172"/>
        <end position="181"/>
    </location>
</feature>
<dbReference type="SUPFAM" id="SSF52743">
    <property type="entry name" value="Subtilisin-like"/>
    <property type="match status" value="1"/>
</dbReference>
<keyword evidence="11" id="KW-1185">Reference proteome</keyword>
<organism evidence="10 11">
    <name type="scientific">Tetradesmus obliquus</name>
    <name type="common">Green alga</name>
    <name type="synonym">Acutodesmus obliquus</name>
    <dbReference type="NCBI Taxonomy" id="3088"/>
    <lineage>
        <taxon>Eukaryota</taxon>
        <taxon>Viridiplantae</taxon>
        <taxon>Chlorophyta</taxon>
        <taxon>core chlorophytes</taxon>
        <taxon>Chlorophyceae</taxon>
        <taxon>CS clade</taxon>
        <taxon>Sphaeropleales</taxon>
        <taxon>Scenedesmaceae</taxon>
        <taxon>Tetradesmus</taxon>
    </lineage>
</organism>
<dbReference type="InterPro" id="IPR036852">
    <property type="entry name" value="Peptidase_S8/S53_dom_sf"/>
</dbReference>
<dbReference type="Gene3D" id="3.40.50.200">
    <property type="entry name" value="Peptidase S8/S53 domain"/>
    <property type="match status" value="1"/>
</dbReference>
<evidence type="ECO:0000256" key="6">
    <source>
        <dbReference type="PROSITE-ProRule" id="PRU01240"/>
    </source>
</evidence>
<evidence type="ECO:0000256" key="2">
    <source>
        <dbReference type="ARBA" id="ARBA00022670"/>
    </source>
</evidence>
<evidence type="ECO:0000259" key="9">
    <source>
        <dbReference type="PROSITE" id="PS50923"/>
    </source>
</evidence>
<feature type="region of interest" description="Disordered" evidence="7">
    <location>
        <begin position="268"/>
        <end position="294"/>
    </location>
</feature>
<feature type="chain" id="PRO_5046644678" description="Sushi domain-containing protein" evidence="8">
    <location>
        <begin position="24"/>
        <end position="880"/>
    </location>
</feature>
<feature type="active site" description="Charge relay system" evidence="6">
    <location>
        <position position="252"/>
    </location>
</feature>
<dbReference type="PROSITE" id="PS00137">
    <property type="entry name" value="SUBTILASE_HIS"/>
    <property type="match status" value="1"/>
</dbReference>
<dbReference type="PROSITE" id="PS50923">
    <property type="entry name" value="SUSHI"/>
    <property type="match status" value="1"/>
</dbReference>
<dbReference type="SUPFAM" id="SSF57535">
    <property type="entry name" value="Complement control module/SCR domain"/>
    <property type="match status" value="1"/>
</dbReference>
<dbReference type="InterPro" id="IPR035976">
    <property type="entry name" value="Sushi/SCR/CCP_sf"/>
</dbReference>
<feature type="domain" description="Sushi" evidence="9">
    <location>
        <begin position="638"/>
        <end position="699"/>
    </location>
</feature>
<dbReference type="PANTHER" id="PTHR43806:SF11">
    <property type="entry name" value="CEREVISIN-RELATED"/>
    <property type="match status" value="1"/>
</dbReference>
<dbReference type="Proteomes" id="UP001244341">
    <property type="component" value="Chromosome 9b"/>
</dbReference>
<dbReference type="PROSITE" id="PS51892">
    <property type="entry name" value="SUBTILASE"/>
    <property type="match status" value="1"/>
</dbReference>
<dbReference type="InterPro" id="IPR015500">
    <property type="entry name" value="Peptidase_S8_subtilisin-rel"/>
</dbReference>
<keyword evidence="5" id="KW-1015">Disulfide bond</keyword>
<feature type="compositionally biased region" description="Polar residues" evidence="7">
    <location>
        <begin position="268"/>
        <end position="281"/>
    </location>
</feature>
<keyword evidence="2 6" id="KW-0645">Protease</keyword>
<proteinExistence type="inferred from homology"/>
<feature type="signal peptide" evidence="8">
    <location>
        <begin position="1"/>
        <end position="23"/>
    </location>
</feature>
<comment type="similarity">
    <text evidence="1 6">Belongs to the peptidase S8 family.</text>
</comment>
<dbReference type="InterPro" id="IPR022398">
    <property type="entry name" value="Peptidase_S8_His-AS"/>
</dbReference>
<dbReference type="InterPro" id="IPR023828">
    <property type="entry name" value="Peptidase_S8_Ser-AS"/>
</dbReference>
<evidence type="ECO:0000313" key="10">
    <source>
        <dbReference type="EMBL" id="WIA18122.1"/>
    </source>
</evidence>
<name>A0ABY8UCL5_TETOB</name>
<feature type="active site" description="Charge relay system" evidence="6">
    <location>
        <position position="488"/>
    </location>
</feature>
<evidence type="ECO:0000256" key="8">
    <source>
        <dbReference type="SAM" id="SignalP"/>
    </source>
</evidence>
<evidence type="ECO:0000256" key="1">
    <source>
        <dbReference type="ARBA" id="ARBA00011073"/>
    </source>
</evidence>
<dbReference type="InterPro" id="IPR000209">
    <property type="entry name" value="Peptidase_S8/S53_dom"/>
</dbReference>
<feature type="active site" description="Charge relay system" evidence="6">
    <location>
        <position position="293"/>
    </location>
</feature>
<keyword evidence="3 6" id="KW-0378">Hydrolase</keyword>
<evidence type="ECO:0000256" key="4">
    <source>
        <dbReference type="ARBA" id="ARBA00022825"/>
    </source>
</evidence>
<sequence length="880" mass="92657">MDRLTVLAGLLLCLLLCSSGALATTATFRRPPRGDPFWRTGRILAKVSSTYCSEEPALSTSSDDSSTSVASVSVLSAAAIQAVTAVAAAAGLTYQRQVATPCWVLLKAADSSTAAMAAAITALKQPTAEVMAAATASASSDPVIQYAAPEKRRYRNAPLPREPASSSSSSSRMRRASRHRNITVSRANSTNRRRRVAPAQAVDGLPIECGSGTCNSMWGMNRIKAVDLWRQLIAAKKMPLPQAGFLKGMLIDDGADFSHNDLKGQLDTTNSRTFYSDNGNQPPGGKEAAGQSHGTHCAGTIAGNWSPYDKQADARGIAGVVGPAYGNLVSCNVFGNGEGASDSDIAACIQHAVRVRAHYAINLSLGGPGDIGDGDQYWRDTFAPFCNAGGVALIAAGNGYEVNGVDKGRDVANPYENGQQHDYPAYAAAFFPDCILAVAAIGQDNDKLTDFSNYGQLVRIAAPGADILSDVSSAGANGWASDVYDGTSMSTPHVTGATLLLRNLFPAATNKQVTTCIVSSADRTVKPYRAGETINGGVLNVLAAYNCLAGGSVNPNPPPATQLDCKSAQQVAVPACVNQAAGTENRACSPSASVYCQPVGSSTCQYPFRQPGTVCNTATRAACTGTSADCPTPPPTAKACVDPPYLDDADWDEACYSGIAVGRTCSAECSIEYDYSGPGYTSTCKPDGTWSKPSGSCQSDFANTIQCEDDCQVANCDGCKCGEDVITGDPACQCNARQGFIDWPYTDDETGEEFSTCSWNLEYAKAYSVRARRNANVLVEFHLMAGFNKICPSVKVITKVTFGVLQICPGDIRAGEYLPLRAAGGQRLGTETCGEVARQGRNLAFAFKVNSPANSRNRCAVLQVETSDGYYQEMLLRYAD</sequence>
<gene>
    <name evidence="10" type="ORF">OEZ85_009600</name>
</gene>
<dbReference type="PANTHER" id="PTHR43806">
    <property type="entry name" value="PEPTIDASE S8"/>
    <property type="match status" value="1"/>
</dbReference>